<dbReference type="InterPro" id="IPR050889">
    <property type="entry name" value="Dendritic_Spine_Reg/Scaffold"/>
</dbReference>
<feature type="compositionally biased region" description="Pro residues" evidence="10">
    <location>
        <begin position="1206"/>
        <end position="1226"/>
    </location>
</feature>
<evidence type="ECO:0000256" key="6">
    <source>
        <dbReference type="ARBA" id="ARBA00034110"/>
    </source>
</evidence>
<feature type="domain" description="TANC1/2-like AAA+ ATPase lid" evidence="11">
    <location>
        <begin position="455"/>
        <end position="549"/>
    </location>
</feature>
<organism evidence="13 14">
    <name type="scientific">Cyprinus carpio</name>
    <name type="common">Common carp</name>
    <dbReference type="NCBI Taxonomy" id="7962"/>
    <lineage>
        <taxon>Eukaryota</taxon>
        <taxon>Metazoa</taxon>
        <taxon>Chordata</taxon>
        <taxon>Craniata</taxon>
        <taxon>Vertebrata</taxon>
        <taxon>Euteleostomi</taxon>
        <taxon>Actinopterygii</taxon>
        <taxon>Neopterygii</taxon>
        <taxon>Teleostei</taxon>
        <taxon>Ostariophysi</taxon>
        <taxon>Cypriniformes</taxon>
        <taxon>Cyprinidae</taxon>
        <taxon>Cyprininae</taxon>
        <taxon>Cyprinus</taxon>
    </lineage>
</organism>
<evidence type="ECO:0000259" key="12">
    <source>
        <dbReference type="Pfam" id="PF25521"/>
    </source>
</evidence>
<dbReference type="Proteomes" id="UP000694701">
    <property type="component" value="Unplaced"/>
</dbReference>
<dbReference type="GO" id="GO:0061001">
    <property type="term" value="P:regulation of dendritic spine morphogenesis"/>
    <property type="evidence" value="ECO:0007669"/>
    <property type="project" value="TreeGrafter"/>
</dbReference>
<feature type="compositionally biased region" description="Low complexity" evidence="10">
    <location>
        <begin position="1"/>
        <end position="26"/>
    </location>
</feature>
<comment type="similarity">
    <text evidence="7">Belongs to the TANC family.</text>
</comment>
<dbReference type="Pfam" id="PF25520">
    <property type="entry name" value="AAA_lid_TANC1"/>
    <property type="match status" value="1"/>
</dbReference>
<feature type="compositionally biased region" description="Low complexity" evidence="10">
    <location>
        <begin position="1387"/>
        <end position="1406"/>
    </location>
</feature>
<dbReference type="InterPro" id="IPR011990">
    <property type="entry name" value="TPR-like_helical_dom_sf"/>
</dbReference>
<feature type="region of interest" description="Disordered" evidence="10">
    <location>
        <begin position="1251"/>
        <end position="1412"/>
    </location>
</feature>
<feature type="compositionally biased region" description="Basic and acidic residues" evidence="10">
    <location>
        <begin position="1771"/>
        <end position="1781"/>
    </location>
</feature>
<evidence type="ECO:0000256" key="5">
    <source>
        <dbReference type="ARBA" id="ARBA00023043"/>
    </source>
</evidence>
<keyword evidence="5 8" id="KW-0040">ANK repeat</keyword>
<feature type="region of interest" description="Disordered" evidence="10">
    <location>
        <begin position="1766"/>
        <end position="1799"/>
    </location>
</feature>
<feature type="domain" description="TANC1/2-like winged helix" evidence="12">
    <location>
        <begin position="551"/>
        <end position="704"/>
    </location>
</feature>
<dbReference type="Pfam" id="PF13181">
    <property type="entry name" value="TPR_8"/>
    <property type="match status" value="2"/>
</dbReference>
<evidence type="ECO:0000256" key="2">
    <source>
        <dbReference type="ARBA" id="ARBA00022737"/>
    </source>
</evidence>
<accession>A0A8C2I8W1</accession>
<evidence type="ECO:0000259" key="11">
    <source>
        <dbReference type="Pfam" id="PF25520"/>
    </source>
</evidence>
<evidence type="ECO:0000256" key="8">
    <source>
        <dbReference type="PROSITE-ProRule" id="PRU00023"/>
    </source>
</evidence>
<keyword evidence="3 9" id="KW-0802">TPR repeat</keyword>
<reference evidence="13" key="1">
    <citation type="submission" date="2025-08" db="UniProtKB">
        <authorList>
            <consortium name="Ensembl"/>
        </authorList>
    </citation>
    <scope>IDENTIFICATION</scope>
</reference>
<dbReference type="Pfam" id="PF12796">
    <property type="entry name" value="Ank_2"/>
    <property type="match status" value="3"/>
</dbReference>
<dbReference type="InterPro" id="IPR002110">
    <property type="entry name" value="Ankyrin_rpt"/>
</dbReference>
<dbReference type="SUPFAM" id="SSF48452">
    <property type="entry name" value="TPR-like"/>
    <property type="match status" value="1"/>
</dbReference>
<proteinExistence type="inferred from homology"/>
<keyword evidence="1" id="KW-0597">Phosphoprotein</keyword>
<feature type="compositionally biased region" description="Polar residues" evidence="10">
    <location>
        <begin position="1303"/>
        <end position="1323"/>
    </location>
</feature>
<feature type="compositionally biased region" description="Polar residues" evidence="10">
    <location>
        <begin position="1363"/>
        <end position="1375"/>
    </location>
</feature>
<feature type="compositionally biased region" description="Polar residues" evidence="10">
    <location>
        <begin position="1507"/>
        <end position="1520"/>
    </location>
</feature>
<dbReference type="GO" id="GO:0043197">
    <property type="term" value="C:dendritic spine"/>
    <property type="evidence" value="ECO:0007669"/>
    <property type="project" value="TreeGrafter"/>
</dbReference>
<feature type="region of interest" description="Disordered" evidence="10">
    <location>
        <begin position="1486"/>
        <end position="1524"/>
    </location>
</feature>
<feature type="region of interest" description="Disordered" evidence="10">
    <location>
        <begin position="1196"/>
        <end position="1231"/>
    </location>
</feature>
<feature type="compositionally biased region" description="Low complexity" evidence="10">
    <location>
        <begin position="1660"/>
        <end position="1674"/>
    </location>
</feature>
<evidence type="ECO:0000256" key="4">
    <source>
        <dbReference type="ARBA" id="ARBA00023018"/>
    </source>
</evidence>
<keyword evidence="2" id="KW-0677">Repeat</keyword>
<evidence type="ECO:0000313" key="14">
    <source>
        <dbReference type="Proteomes" id="UP000694701"/>
    </source>
</evidence>
<dbReference type="PANTHER" id="PTHR24166:SF21">
    <property type="entry name" value="PROTEIN TANC2"/>
    <property type="match status" value="1"/>
</dbReference>
<dbReference type="SMART" id="SM00248">
    <property type="entry name" value="ANK"/>
    <property type="match status" value="8"/>
</dbReference>
<comment type="subcellular location">
    <subcellularLocation>
        <location evidence="6">Postsynapse</location>
    </subcellularLocation>
</comment>
<sequence>MTQRISPCSSLASSTASPPAGSPCSTLPAGAPGNMGTRDCAYGSITSPTSTLESRDSGIIATLTSYSENAEHGGKHSEGSRGSLKLWQAQKSMGTDSFLYRVDENMAASTYSLNKIPERSLEHSVSHSAHSIPLYLMPRPNSVAATSSAHLEDLAYLDEQRQAPLRTSLPFPNVSHDAVRFAPYRPPDIALKPLLFEVPSLTPDAVFTGREWLFQEVDACLRSSESSANQGVVIVGNVGFGKTAIISRLVALSCHGNRMRQITSDSPHASPKRDLPFNLPLFSLSRSLSVLSFSLCSFNLYLLSHVQVVAYHYCQADNAYTCLVPEFVHNVAALLCRAPQMQAYRELLLRQPHLQSTLSLRACVQDPFNAFRRGLLEPLDILHRERKIACEENLIILIDGLNEAEFHKPDYGETIVSFLCKTIERFPPWLKLVVTVRTTLQDITRPLPFHRISLDQLEESDAIDSDLQGYILHRLHSSQEIQNNVALNGKLDNAAFAKLSTHLKSLSRGSYLYLKLTLDLIEKGYLVLKSSSFKVVPVNLAEVYLLQLNMRFPTQSSFERVLPLLNVAVSSLHPLTDEQAYSAVNASMVRGAAMDWEDFQQRSELLSPFLVKRRDGTRMFIHPSFREWLIWREDGEKTKFLCDPRSGHTLLAFWFSRQDSKLNRQQTLELGHHILKAHIFKGLSKRVGVSSSVLQGLWVSYSTEGLSAALASLRNLYTPNIKVSRLLIMGGANVNYRTEVLNNAPILCVHAHLGYLETVALLLEFGADVDGVSESGLTPLSYAAAAGHLPVITTLCGKKAKVDHLDKNGQCALVHAGLRGHLEVVKYLVQCEWNTDGQQAGSFSKSHAVQQALIAAASMGYTEVRNYFILFYEEEEERAQINNFDTLWGETALTAAAGRGKLDVCRLLLEQGAAVAQPNRRGIVPLFSAVRQGHWQVSTAVRIIHQISSLSLMDKEGLTALSWACLKGHLPLVRALVERGAATAHADKSGRTPLDLAAFYGDSEVVQYLVDHGAMIEHVDYSGMRPLDRAVGCRNTSVVVALLKKGAKIGPATWAMATSKPDIMIVLLSKLIEEGDGFYKKGKVKEAAQRYQYALKKFPREGFTEDLKTFRELKVSLLLNLSRCRRKMNDFGMAEEFASKALELKPKSYEAYYARARAKRSSRQFHAALEDLSEAVRLCPNNREIQRLLQRVEEECHQVEQQQELDPPPSPPRDQAPSMGPPPPMEPHISDMEPVQDLFEEDEDYLERDLDGLPLGVPAETHTIPSGLPVIQNMPPSPSHHESPYLGQAYDLRPSPPSMSSPTRQGYQSPSPSLSPTHQSSHFRPSPPHQASYHFSPPPSPLRRGPQYRASPTSEGVAMYRPQSASAGRYQQDQLTGRPKSPLSKMSSQRSFQFSQQTSQPSQQTQWLQPAKAQIVRTNQPSTAVHSSAVLGSSAYSQIAHSMSARCPGDMDELGDGGYSSSLQPQGSLSAGALYQRAISMDPGLVEDELPQRPSSAYRPNPGGVRYTQTPQISRSQSTAYYPVSPHEMERQVTLGSPENLQAHRRPVSANSAEPKQHPPAPRPLIHSHSTGLRFSPSSNSLVAGSAANLGPGFRVSASAQQMEIPLKLSYEGGYHDDLSPVSPPQGTDFRVVGGTYPGEALRSRTTPFMGIIDKTARTQQYLQQQPSLPSSSSGSRPWTVTSLDTVVNSPATSPSNMGYGQQAAPLSHIAYYNRTNNAHNGHLMDDDFYANSPGVTRDRADAMGRVSQVPTYPDVKVARTLPVSQAYQDNEFRQMSRNERQGPTSPIKPKRPFVESNV</sequence>
<feature type="repeat" description="ANK" evidence="8">
    <location>
        <begin position="989"/>
        <end position="1021"/>
    </location>
</feature>
<name>A0A8C2I8W1_CYPCA</name>
<feature type="compositionally biased region" description="Polar residues" evidence="10">
    <location>
        <begin position="1568"/>
        <end position="1577"/>
    </location>
</feature>
<dbReference type="Pfam" id="PF25521">
    <property type="entry name" value="WHD_TANC1"/>
    <property type="match status" value="1"/>
</dbReference>
<dbReference type="SUPFAM" id="SSF52540">
    <property type="entry name" value="P-loop containing nucleoside triphosphate hydrolases"/>
    <property type="match status" value="1"/>
</dbReference>
<feature type="repeat" description="TPR" evidence="9">
    <location>
        <begin position="1149"/>
        <end position="1182"/>
    </location>
</feature>
<dbReference type="PROSITE" id="PS50297">
    <property type="entry name" value="ANK_REP_REGION"/>
    <property type="match status" value="3"/>
</dbReference>
<keyword evidence="4" id="KW-0770">Synapse</keyword>
<dbReference type="SUPFAM" id="SSF48403">
    <property type="entry name" value="Ankyrin repeat"/>
    <property type="match status" value="1"/>
</dbReference>
<evidence type="ECO:0000256" key="1">
    <source>
        <dbReference type="ARBA" id="ARBA00022553"/>
    </source>
</evidence>
<evidence type="ECO:0000313" key="13">
    <source>
        <dbReference type="Ensembl" id="ENSCCRP00020075911.1"/>
    </source>
</evidence>
<evidence type="ECO:0000256" key="7">
    <source>
        <dbReference type="ARBA" id="ARBA00038259"/>
    </source>
</evidence>
<dbReference type="InterPro" id="IPR019734">
    <property type="entry name" value="TPR_rpt"/>
</dbReference>
<dbReference type="InterPro" id="IPR027417">
    <property type="entry name" value="P-loop_NTPase"/>
</dbReference>
<dbReference type="Gene3D" id="1.25.40.10">
    <property type="entry name" value="Tetratricopeptide repeat domain"/>
    <property type="match status" value="1"/>
</dbReference>
<feature type="repeat" description="TPR" evidence="9">
    <location>
        <begin position="1115"/>
        <end position="1148"/>
    </location>
</feature>
<feature type="region of interest" description="Disordered" evidence="10">
    <location>
        <begin position="1544"/>
        <end position="1577"/>
    </location>
</feature>
<dbReference type="FunFam" id="1.25.40.20:FF:000036">
    <property type="entry name" value="protein TANC2 isoform X2"/>
    <property type="match status" value="1"/>
</dbReference>
<feature type="region of interest" description="Disordered" evidence="10">
    <location>
        <begin position="1"/>
        <end position="30"/>
    </location>
</feature>
<dbReference type="InterPro" id="IPR058018">
    <property type="entry name" value="AAA_lid_TANC1/2"/>
</dbReference>
<dbReference type="PROSITE" id="PS50088">
    <property type="entry name" value="ANK_REPEAT"/>
    <property type="match status" value="4"/>
</dbReference>
<dbReference type="InterPro" id="IPR036770">
    <property type="entry name" value="Ankyrin_rpt-contain_sf"/>
</dbReference>
<feature type="repeat" description="ANK" evidence="8">
    <location>
        <begin position="775"/>
        <end position="807"/>
    </location>
</feature>
<dbReference type="Gene3D" id="1.25.40.20">
    <property type="entry name" value="Ankyrin repeat-containing domain"/>
    <property type="match status" value="2"/>
</dbReference>
<dbReference type="PANTHER" id="PTHR24166">
    <property type="entry name" value="ROLLING PEBBLES, ISOFORM B"/>
    <property type="match status" value="1"/>
</dbReference>
<feature type="repeat" description="ANK" evidence="8">
    <location>
        <begin position="956"/>
        <end position="988"/>
    </location>
</feature>
<feature type="region of interest" description="Disordered" evidence="10">
    <location>
        <begin position="1660"/>
        <end position="1681"/>
    </location>
</feature>
<protein>
    <submittedName>
        <fullName evidence="13">Tetratricopeptide repeat, ankyrin repeat and coiled-coil containing 2a</fullName>
    </submittedName>
</protein>
<feature type="repeat" description="ANK" evidence="8">
    <location>
        <begin position="888"/>
        <end position="920"/>
    </location>
</feature>
<dbReference type="SMART" id="SM00028">
    <property type="entry name" value="TPR"/>
    <property type="match status" value="3"/>
</dbReference>
<evidence type="ECO:0000256" key="9">
    <source>
        <dbReference type="PROSITE-ProRule" id="PRU00339"/>
    </source>
</evidence>
<evidence type="ECO:0000256" key="3">
    <source>
        <dbReference type="ARBA" id="ARBA00022803"/>
    </source>
</evidence>
<dbReference type="InterPro" id="IPR058056">
    <property type="entry name" value="WH_TANC1/2"/>
</dbReference>
<dbReference type="Ensembl" id="ENSCCRT00020083240.1">
    <property type="protein sequence ID" value="ENSCCRP00020075911.1"/>
    <property type="gene ID" value="ENSCCRG00020035275.1"/>
</dbReference>
<evidence type="ECO:0000256" key="10">
    <source>
        <dbReference type="SAM" id="MobiDB-lite"/>
    </source>
</evidence>
<dbReference type="PROSITE" id="PS50005">
    <property type="entry name" value="TPR"/>
    <property type="match status" value="2"/>
</dbReference>